<evidence type="ECO:0000256" key="7">
    <source>
        <dbReference type="SAM" id="Phobius"/>
    </source>
</evidence>
<dbReference type="InterPro" id="IPR013437">
    <property type="entry name" value="FtsW"/>
</dbReference>
<feature type="transmembrane region" description="Helical" evidence="7">
    <location>
        <begin position="12"/>
        <end position="38"/>
    </location>
</feature>
<evidence type="ECO:0000256" key="1">
    <source>
        <dbReference type="ARBA" id="ARBA00004651"/>
    </source>
</evidence>
<accession>A0A8J3B7I9</accession>
<evidence type="ECO:0000313" key="9">
    <source>
        <dbReference type="Proteomes" id="UP000637720"/>
    </source>
</evidence>
<feature type="transmembrane region" description="Helical" evidence="7">
    <location>
        <begin position="114"/>
        <end position="131"/>
    </location>
</feature>
<dbReference type="RefSeq" id="WP_188817203.1">
    <property type="nucleotide sequence ID" value="NZ_BMOF01000021.1"/>
</dbReference>
<keyword evidence="6 7" id="KW-0472">Membrane</keyword>
<dbReference type="InterPro" id="IPR001182">
    <property type="entry name" value="FtsW/RodA"/>
</dbReference>
<name>A0A8J3B7I9_9BACI</name>
<organism evidence="8 9">
    <name type="scientific">Calditerricola satsumensis</name>
    <dbReference type="NCBI Taxonomy" id="373054"/>
    <lineage>
        <taxon>Bacteria</taxon>
        <taxon>Bacillati</taxon>
        <taxon>Bacillota</taxon>
        <taxon>Bacilli</taxon>
        <taxon>Bacillales</taxon>
        <taxon>Bacillaceae</taxon>
        <taxon>Calditerricola</taxon>
    </lineage>
</organism>
<keyword evidence="5 7" id="KW-1133">Transmembrane helix</keyword>
<dbReference type="Proteomes" id="UP000637720">
    <property type="component" value="Unassembled WGS sequence"/>
</dbReference>
<keyword evidence="3 7" id="KW-0812">Transmembrane</keyword>
<keyword evidence="4" id="KW-0133">Cell shape</keyword>
<keyword evidence="9" id="KW-1185">Reference proteome</keyword>
<evidence type="ECO:0000256" key="5">
    <source>
        <dbReference type="ARBA" id="ARBA00022989"/>
    </source>
</evidence>
<dbReference type="GO" id="GO:0009252">
    <property type="term" value="P:peptidoglycan biosynthetic process"/>
    <property type="evidence" value="ECO:0007669"/>
    <property type="project" value="InterPro"/>
</dbReference>
<keyword evidence="2" id="KW-1003">Cell membrane</keyword>
<evidence type="ECO:0000313" key="8">
    <source>
        <dbReference type="EMBL" id="GGJ99979.1"/>
    </source>
</evidence>
<feature type="transmembrane region" description="Helical" evidence="7">
    <location>
        <begin position="50"/>
        <end position="67"/>
    </location>
</feature>
<evidence type="ECO:0000256" key="4">
    <source>
        <dbReference type="ARBA" id="ARBA00022960"/>
    </source>
</evidence>
<dbReference type="GO" id="GO:0015648">
    <property type="term" value="F:lipid-linked peptidoglycan transporter activity"/>
    <property type="evidence" value="ECO:0007669"/>
    <property type="project" value="TreeGrafter"/>
</dbReference>
<sequence>MEPKRGTPDFVLFFLTLALVGFGLVMIASASQVIAYWYRDDPFYFVKRQLASAGVGLVAMLVAMNIPYRVYKRFFLLIAAASFLFLLTVFLPGVGKEVNGARGWIALGSLQLQPAEFAKLGLILYLSALIAKKGERFRDFQTGLLPPLIVTGLFFLVILLQNDLGTGLVLIATAGVVLVVGGANLRHLLKLGALALALIIGFVLMASYRVERFTAFLDPWSEPQGASYQLIQSLYAIAHGGVTGAGFGQSIQKYFYLPFPHTDFIFAVFAEEFGFVGCVLFVLVYVLFLWRMLILSLRCPDPFAHLLGTGIVGMIAIQALINLGGVTGMLPITGVPLPFISYGGSSLIVCMTATGLVLSLSRESARRSAQAPARHRHPKVRTLNA</sequence>
<dbReference type="InterPro" id="IPR018365">
    <property type="entry name" value="Cell_cycle_FtsW-rel_CS"/>
</dbReference>
<dbReference type="NCBIfam" id="TIGR02614">
    <property type="entry name" value="ftsW"/>
    <property type="match status" value="1"/>
</dbReference>
<feature type="transmembrane region" description="Helical" evidence="7">
    <location>
        <begin position="341"/>
        <end position="360"/>
    </location>
</feature>
<dbReference type="GO" id="GO:0005886">
    <property type="term" value="C:plasma membrane"/>
    <property type="evidence" value="ECO:0007669"/>
    <property type="project" value="UniProtKB-SubCell"/>
</dbReference>
<dbReference type="PANTHER" id="PTHR30474">
    <property type="entry name" value="CELL CYCLE PROTEIN"/>
    <property type="match status" value="1"/>
</dbReference>
<evidence type="ECO:0000256" key="2">
    <source>
        <dbReference type="ARBA" id="ARBA00022475"/>
    </source>
</evidence>
<dbReference type="EMBL" id="BMOF01000021">
    <property type="protein sequence ID" value="GGJ99979.1"/>
    <property type="molecule type" value="Genomic_DNA"/>
</dbReference>
<dbReference type="Pfam" id="PF01098">
    <property type="entry name" value="FTSW_RODA_SPOVE"/>
    <property type="match status" value="1"/>
</dbReference>
<feature type="transmembrane region" description="Helical" evidence="7">
    <location>
        <begin position="74"/>
        <end position="94"/>
    </location>
</feature>
<protein>
    <submittedName>
        <fullName evidence="8">Stage V sporulation protein E</fullName>
    </submittedName>
</protein>
<dbReference type="PANTHER" id="PTHR30474:SF13">
    <property type="entry name" value="STAGE V SPORULATION PROTEIN E"/>
    <property type="match status" value="1"/>
</dbReference>
<proteinExistence type="predicted"/>
<dbReference type="GO" id="GO:0008360">
    <property type="term" value="P:regulation of cell shape"/>
    <property type="evidence" value="ECO:0007669"/>
    <property type="project" value="UniProtKB-KW"/>
</dbReference>
<feature type="transmembrane region" description="Helical" evidence="7">
    <location>
        <begin position="302"/>
        <end position="321"/>
    </location>
</feature>
<feature type="transmembrane region" description="Helical" evidence="7">
    <location>
        <begin position="192"/>
        <end position="210"/>
    </location>
</feature>
<dbReference type="PROSITE" id="PS00428">
    <property type="entry name" value="FTSW_RODA_SPOVE"/>
    <property type="match status" value="1"/>
</dbReference>
<evidence type="ECO:0000256" key="3">
    <source>
        <dbReference type="ARBA" id="ARBA00022692"/>
    </source>
</evidence>
<reference evidence="8" key="2">
    <citation type="submission" date="2020-09" db="EMBL/GenBank/DDBJ databases">
        <authorList>
            <person name="Sun Q."/>
            <person name="Ohkuma M."/>
        </authorList>
    </citation>
    <scope>NUCLEOTIDE SEQUENCE</scope>
    <source>
        <strain evidence="8">JCM 14719</strain>
    </source>
</reference>
<dbReference type="GO" id="GO:0051301">
    <property type="term" value="P:cell division"/>
    <property type="evidence" value="ECO:0007669"/>
    <property type="project" value="InterPro"/>
</dbReference>
<gene>
    <name evidence="8" type="primary">spoVE</name>
    <name evidence="8" type="ORF">GCM10007043_12560</name>
</gene>
<dbReference type="AlphaFoldDB" id="A0A8J3B7I9"/>
<evidence type="ECO:0000256" key="6">
    <source>
        <dbReference type="ARBA" id="ARBA00023136"/>
    </source>
</evidence>
<dbReference type="GO" id="GO:0032153">
    <property type="term" value="C:cell division site"/>
    <property type="evidence" value="ECO:0007669"/>
    <property type="project" value="TreeGrafter"/>
</dbReference>
<feature type="transmembrane region" description="Helical" evidence="7">
    <location>
        <begin position="264"/>
        <end position="290"/>
    </location>
</feature>
<comment type="subcellular location">
    <subcellularLocation>
        <location evidence="1">Cell membrane</location>
        <topology evidence="1">Multi-pass membrane protein</topology>
    </subcellularLocation>
</comment>
<comment type="caution">
    <text evidence="8">The sequence shown here is derived from an EMBL/GenBank/DDBJ whole genome shotgun (WGS) entry which is preliminary data.</text>
</comment>
<reference evidence="8" key="1">
    <citation type="journal article" date="2014" name="Int. J. Syst. Evol. Microbiol.">
        <title>Complete genome sequence of Corynebacterium casei LMG S-19264T (=DSM 44701T), isolated from a smear-ripened cheese.</title>
        <authorList>
            <consortium name="US DOE Joint Genome Institute (JGI-PGF)"/>
            <person name="Walter F."/>
            <person name="Albersmeier A."/>
            <person name="Kalinowski J."/>
            <person name="Ruckert C."/>
        </authorList>
    </citation>
    <scope>NUCLEOTIDE SEQUENCE</scope>
    <source>
        <strain evidence="8">JCM 14719</strain>
    </source>
</reference>
<feature type="transmembrane region" description="Helical" evidence="7">
    <location>
        <begin position="143"/>
        <end position="161"/>
    </location>
</feature>
<feature type="transmembrane region" description="Helical" evidence="7">
    <location>
        <begin position="167"/>
        <end position="185"/>
    </location>
</feature>